<evidence type="ECO:0000313" key="2">
    <source>
        <dbReference type="Proteomes" id="UP000294588"/>
    </source>
</evidence>
<keyword evidence="1" id="KW-0547">Nucleotide-binding</keyword>
<gene>
    <name evidence="1" type="ORF">E0946_02475</name>
</gene>
<reference evidence="1" key="1">
    <citation type="submission" date="2019-03" db="EMBL/GenBank/DDBJ databases">
        <title>Candidatus Syntrophosphaera thermopropionivorans: a novel player in syntrophic propionate oxidation during anaerobic digestion.</title>
        <authorList>
            <person name="Dyksma S."/>
        </authorList>
    </citation>
    <scope>NUCLEOTIDE SEQUENCE</scope>
    <source>
        <strain evidence="1">W5</strain>
    </source>
</reference>
<dbReference type="Proteomes" id="UP000294588">
    <property type="component" value="Unassembled WGS sequence"/>
</dbReference>
<comment type="caution">
    <text evidence="1">The sequence shown here is derived from an EMBL/GenBank/DDBJ whole genome shotgun (WGS) entry which is preliminary data.</text>
</comment>
<keyword evidence="1" id="KW-0067">ATP-binding</keyword>
<accession>A0AC61QJW5</accession>
<keyword evidence="2" id="KW-1185">Reference proteome</keyword>
<name>A0AC61QJW5_9BACT</name>
<dbReference type="EMBL" id="SMOG01000004">
    <property type="protein sequence ID" value="TDF73643.1"/>
    <property type="molecule type" value="Genomic_DNA"/>
</dbReference>
<evidence type="ECO:0000313" key="1">
    <source>
        <dbReference type="EMBL" id="TDF73643.1"/>
    </source>
</evidence>
<organism evidence="1 2">
    <name type="scientific">Candidatus Syntrophosphaera thermopropionivorans</name>
    <dbReference type="NCBI Taxonomy" id="2593015"/>
    <lineage>
        <taxon>Bacteria</taxon>
        <taxon>Pseudomonadati</taxon>
        <taxon>Candidatus Cloacimonadota</taxon>
        <taxon>Candidatus Cloacimonadia</taxon>
        <taxon>Candidatus Cloacimonadales</taxon>
        <taxon>Candidatus Cloacimonadaceae</taxon>
        <taxon>Candidatus Syntrophosphaera</taxon>
    </lineage>
</organism>
<sequence length="583" mass="65914">MRTFDAVIPYLKKSYGRIAGGLVMLILVDIVQLITPWVMQQAIDRIQERTIDSRGLLLLAFVIIGLAIAVMVLRYFWRVLIIGNSFMIEKNLRQDFYDHLMQLSQNFFNKRKVGDLMAYATNDLNSVRMMFGMGLIAAMDIVLMTIASFSFMGSIDLRLTALAVIPMPILTITISIFGKKMHKSFYRVQTSFATLTGTIQESISGIRIVKAFVQEKSELEKVDKVSWDFVKENINMAKIVGFFHPFQGFIISLSMIITLYFGGRATIRGDITIGQFIAFFQYLGMLVWPMVAIGWIVDMYQRGTASLKRLNEIFETESEIDDKEADFSIKALQGNIEIRDLTFRYAKNLPLIFDHISTSVEQGKTLAVVGPTGCGKTTLIELIVRIYEPPRGSILIDGHLVHRIPLQVLRRDIVLVPQDIFLFSDTIANNIRLGNPDAPIEAVYEAAKKAEIYDEIMEFEDKFETVIGERGVTLSGGQKQRVAIARALLTNPEVLILDDALSAVDTKTERYILENLVEDRKGKTNIIIAHRISSIQHADNIIVLSDAQIIEHGTHQELIAKSGLYSDLYEKQRIRARLEGEEL</sequence>
<protein>
    <submittedName>
        <fullName evidence="1">ABC transporter ATP-binding protein</fullName>
    </submittedName>
</protein>
<proteinExistence type="predicted"/>